<sequence>MDEAKNFPLASEVVLSDVYMYYIVTGSQDLGTAIVLKYQLINLFNICGMVLHKWNSKARELLDLKNENSEISFNQKEDSTIKTLGIVWKSNKDQFIFKVSVKQQTVYTKRDVLSTIVKLFVPMGLLGPVICKAKIFLQRLWLEKVNWDDPLSEEFASDWSRFVCNLEEIEKIKIDRYILNSQPERIVFLGFSDASTLTVHAYGAEVYLQCYAKYSTPLSKLSLAT</sequence>
<dbReference type="InterPro" id="IPR008042">
    <property type="entry name" value="Retrotrans_Pao"/>
</dbReference>
<gene>
    <name evidence="1" type="ORF">AVEN_79998_1</name>
</gene>
<keyword evidence="2" id="KW-1185">Reference proteome</keyword>
<dbReference type="PANTHER" id="PTHR22955">
    <property type="entry name" value="RETROTRANSPOSON"/>
    <property type="match status" value="1"/>
</dbReference>
<evidence type="ECO:0000313" key="1">
    <source>
        <dbReference type="EMBL" id="GBM42478.1"/>
    </source>
</evidence>
<protein>
    <submittedName>
        <fullName evidence="1">Uncharacterized protein</fullName>
    </submittedName>
</protein>
<dbReference type="EMBL" id="BGPR01000997">
    <property type="protein sequence ID" value="GBM42478.1"/>
    <property type="molecule type" value="Genomic_DNA"/>
</dbReference>
<dbReference type="Pfam" id="PF05380">
    <property type="entry name" value="Peptidase_A17"/>
    <property type="match status" value="1"/>
</dbReference>
<reference evidence="1 2" key="1">
    <citation type="journal article" date="2019" name="Sci. Rep.">
        <title>Orb-weaving spider Araneus ventricosus genome elucidates the spidroin gene catalogue.</title>
        <authorList>
            <person name="Kono N."/>
            <person name="Nakamura H."/>
            <person name="Ohtoshi R."/>
            <person name="Moran D.A.P."/>
            <person name="Shinohara A."/>
            <person name="Yoshida Y."/>
            <person name="Fujiwara M."/>
            <person name="Mori M."/>
            <person name="Tomita M."/>
            <person name="Arakawa K."/>
        </authorList>
    </citation>
    <scope>NUCLEOTIDE SEQUENCE [LARGE SCALE GENOMIC DNA]</scope>
</reference>
<organism evidence="1 2">
    <name type="scientific">Araneus ventricosus</name>
    <name type="common">Orbweaver spider</name>
    <name type="synonym">Epeira ventricosa</name>
    <dbReference type="NCBI Taxonomy" id="182803"/>
    <lineage>
        <taxon>Eukaryota</taxon>
        <taxon>Metazoa</taxon>
        <taxon>Ecdysozoa</taxon>
        <taxon>Arthropoda</taxon>
        <taxon>Chelicerata</taxon>
        <taxon>Arachnida</taxon>
        <taxon>Araneae</taxon>
        <taxon>Araneomorphae</taxon>
        <taxon>Entelegynae</taxon>
        <taxon>Araneoidea</taxon>
        <taxon>Araneidae</taxon>
        <taxon>Araneus</taxon>
    </lineage>
</organism>
<proteinExistence type="predicted"/>
<name>A0A4Y2FPR6_ARAVE</name>
<dbReference type="PANTHER" id="PTHR22955:SF77">
    <property type="entry name" value="ASPARTIC PUTATIVE DOMAIN-CONTAINING PROTEIN-RELATED"/>
    <property type="match status" value="1"/>
</dbReference>
<dbReference type="Proteomes" id="UP000499080">
    <property type="component" value="Unassembled WGS sequence"/>
</dbReference>
<dbReference type="OrthoDB" id="6435096at2759"/>
<evidence type="ECO:0000313" key="2">
    <source>
        <dbReference type="Proteomes" id="UP000499080"/>
    </source>
</evidence>
<accession>A0A4Y2FPR6</accession>
<dbReference type="AlphaFoldDB" id="A0A4Y2FPR6"/>
<comment type="caution">
    <text evidence="1">The sequence shown here is derived from an EMBL/GenBank/DDBJ whole genome shotgun (WGS) entry which is preliminary data.</text>
</comment>